<accession>A0A5N7MBJ1</accession>
<dbReference type="PANTHER" id="PTHR24166:SF48">
    <property type="entry name" value="PROTEIN VAPYRIN"/>
    <property type="match status" value="1"/>
</dbReference>
<organism evidence="4 5">
    <name type="scientific">Microvirga tunisiensis</name>
    <dbReference type="NCBI Taxonomy" id="2108360"/>
    <lineage>
        <taxon>Bacteria</taxon>
        <taxon>Pseudomonadati</taxon>
        <taxon>Pseudomonadota</taxon>
        <taxon>Alphaproteobacteria</taxon>
        <taxon>Hyphomicrobiales</taxon>
        <taxon>Methylobacteriaceae</taxon>
        <taxon>Microvirga</taxon>
    </lineage>
</organism>
<dbReference type="PROSITE" id="PS50088">
    <property type="entry name" value="ANK_REPEAT"/>
    <property type="match status" value="2"/>
</dbReference>
<evidence type="ECO:0000313" key="5">
    <source>
        <dbReference type="Proteomes" id="UP000403266"/>
    </source>
</evidence>
<dbReference type="RefSeq" id="WP_152708980.1">
    <property type="nucleotide sequence ID" value="NZ_VOSJ01000007.1"/>
</dbReference>
<dbReference type="OrthoDB" id="9812708at2"/>
<dbReference type="Pfam" id="PF12796">
    <property type="entry name" value="Ank_2"/>
    <property type="match status" value="1"/>
</dbReference>
<dbReference type="InterPro" id="IPR002110">
    <property type="entry name" value="Ankyrin_rpt"/>
</dbReference>
<gene>
    <name evidence="4" type="ORF">FS320_02225</name>
</gene>
<protein>
    <submittedName>
        <fullName evidence="4">Ankyrin repeat domain-containing protein</fullName>
    </submittedName>
</protein>
<evidence type="ECO:0000256" key="1">
    <source>
        <dbReference type="ARBA" id="ARBA00022737"/>
    </source>
</evidence>
<dbReference type="SMART" id="SM00248">
    <property type="entry name" value="ANK"/>
    <property type="match status" value="3"/>
</dbReference>
<proteinExistence type="predicted"/>
<dbReference type="PANTHER" id="PTHR24166">
    <property type="entry name" value="ROLLING PEBBLES, ISOFORM B"/>
    <property type="match status" value="1"/>
</dbReference>
<dbReference type="SUPFAM" id="SSF48403">
    <property type="entry name" value="Ankyrin repeat"/>
    <property type="match status" value="1"/>
</dbReference>
<evidence type="ECO:0000256" key="3">
    <source>
        <dbReference type="PROSITE-ProRule" id="PRU00023"/>
    </source>
</evidence>
<evidence type="ECO:0000313" key="4">
    <source>
        <dbReference type="EMBL" id="MPR24068.1"/>
    </source>
</evidence>
<feature type="repeat" description="ANK" evidence="3">
    <location>
        <begin position="128"/>
        <end position="160"/>
    </location>
</feature>
<dbReference type="Gene3D" id="1.25.40.20">
    <property type="entry name" value="Ankyrin repeat-containing domain"/>
    <property type="match status" value="1"/>
</dbReference>
<dbReference type="PROSITE" id="PS50297">
    <property type="entry name" value="ANK_REP_REGION"/>
    <property type="match status" value="2"/>
</dbReference>
<dbReference type="Proteomes" id="UP000403266">
    <property type="component" value="Unassembled WGS sequence"/>
</dbReference>
<dbReference type="EMBL" id="VOSK01000003">
    <property type="protein sequence ID" value="MPR24068.1"/>
    <property type="molecule type" value="Genomic_DNA"/>
</dbReference>
<keyword evidence="1" id="KW-0677">Repeat</keyword>
<evidence type="ECO:0000256" key="2">
    <source>
        <dbReference type="ARBA" id="ARBA00023043"/>
    </source>
</evidence>
<dbReference type="InterPro" id="IPR036770">
    <property type="entry name" value="Ankyrin_rpt-contain_sf"/>
</dbReference>
<sequence>MSVLQKAVESGCISEVERILVNGDPEELRHELPGALTFALDAGFSTISRRLANDPIFDPGEQACPNLSKAVSLGYVDVAQFLIAKGSKLNLIVGGSRSPLRIALENEYFDLARFMVAHGAEISVRDSNGWTALIWASITGNRATYDFLIEHGADIHICTNDGWNALAGAFFKRWCTYLYP</sequence>
<keyword evidence="2 3" id="KW-0040">ANK repeat</keyword>
<reference evidence="4 5" key="1">
    <citation type="journal article" date="2019" name="Syst. Appl. Microbiol.">
        <title>Microvirga tunisiensis sp. nov., a root nodule symbiotic bacterium isolated from Lupinus micranthus and L. luteus grown in Northern Tunisia.</title>
        <authorList>
            <person name="Msaddak A."/>
            <person name="Rejili M."/>
            <person name="Duran D."/>
            <person name="Mars M."/>
            <person name="Palacios J.M."/>
            <person name="Ruiz-Argueso T."/>
            <person name="Rey L."/>
            <person name="Imperial J."/>
        </authorList>
    </citation>
    <scope>NUCLEOTIDE SEQUENCE [LARGE SCALE GENOMIC DNA]</scope>
    <source>
        <strain evidence="4 5">Lmie10</strain>
    </source>
</reference>
<dbReference type="AlphaFoldDB" id="A0A5N7MBJ1"/>
<feature type="repeat" description="ANK" evidence="3">
    <location>
        <begin position="95"/>
        <end position="127"/>
    </location>
</feature>
<keyword evidence="5" id="KW-1185">Reference proteome</keyword>
<comment type="caution">
    <text evidence="4">The sequence shown here is derived from an EMBL/GenBank/DDBJ whole genome shotgun (WGS) entry which is preliminary data.</text>
</comment>
<name>A0A5N7MBJ1_9HYPH</name>
<dbReference type="InterPro" id="IPR050889">
    <property type="entry name" value="Dendritic_Spine_Reg/Scaffold"/>
</dbReference>